<evidence type="ECO:0000313" key="2">
    <source>
        <dbReference type="WBParaSite" id="ALUE_0002336601-mRNA-1"/>
    </source>
</evidence>
<evidence type="ECO:0000313" key="1">
    <source>
        <dbReference type="Proteomes" id="UP000036681"/>
    </source>
</evidence>
<sequence length="39" mass="4200">MSRQKDSANYDAKRVSANALNIQRAFSSKVGSVLNVAVC</sequence>
<reference evidence="2" key="1">
    <citation type="submission" date="2017-02" db="UniProtKB">
        <authorList>
            <consortium name="WormBaseParasite"/>
        </authorList>
    </citation>
    <scope>IDENTIFICATION</scope>
</reference>
<accession>A0A0M3IX88</accession>
<organism evidence="1 2">
    <name type="scientific">Ascaris lumbricoides</name>
    <name type="common">Giant roundworm</name>
    <dbReference type="NCBI Taxonomy" id="6252"/>
    <lineage>
        <taxon>Eukaryota</taxon>
        <taxon>Metazoa</taxon>
        <taxon>Ecdysozoa</taxon>
        <taxon>Nematoda</taxon>
        <taxon>Chromadorea</taxon>
        <taxon>Rhabditida</taxon>
        <taxon>Spirurina</taxon>
        <taxon>Ascaridomorpha</taxon>
        <taxon>Ascaridoidea</taxon>
        <taxon>Ascarididae</taxon>
        <taxon>Ascaris</taxon>
    </lineage>
</organism>
<dbReference type="Proteomes" id="UP000036681">
    <property type="component" value="Unplaced"/>
</dbReference>
<dbReference type="AlphaFoldDB" id="A0A0M3IX88"/>
<keyword evidence="1" id="KW-1185">Reference proteome</keyword>
<proteinExistence type="predicted"/>
<protein>
    <submittedName>
        <fullName evidence="2">Lipoprotein</fullName>
    </submittedName>
</protein>
<name>A0A0M3IX88_ASCLU</name>
<dbReference type="WBParaSite" id="ALUE_0002336601-mRNA-1">
    <property type="protein sequence ID" value="ALUE_0002336601-mRNA-1"/>
    <property type="gene ID" value="ALUE_0002336601"/>
</dbReference>